<dbReference type="SUPFAM" id="SSF49899">
    <property type="entry name" value="Concanavalin A-like lectins/glucanases"/>
    <property type="match status" value="1"/>
</dbReference>
<keyword evidence="9" id="KW-1185">Reference proteome</keyword>
<dbReference type="InterPro" id="IPR023296">
    <property type="entry name" value="Glyco_hydro_beta-prop_sf"/>
</dbReference>
<evidence type="ECO:0000313" key="8">
    <source>
        <dbReference type="EMBL" id="AIQ70317.1"/>
    </source>
</evidence>
<keyword evidence="2 6" id="KW-0378">Hydrolase</keyword>
<dbReference type="InterPro" id="IPR051795">
    <property type="entry name" value="Glycosyl_Hydrlase_43"/>
</dbReference>
<evidence type="ECO:0000256" key="6">
    <source>
        <dbReference type="RuleBase" id="RU361187"/>
    </source>
</evidence>
<dbReference type="InterPro" id="IPR041542">
    <property type="entry name" value="GH43_C2"/>
</dbReference>
<evidence type="ECO:0000256" key="4">
    <source>
        <dbReference type="PIRSR" id="PIRSR606710-1"/>
    </source>
</evidence>
<keyword evidence="3 6" id="KW-0326">Glycosidase</keyword>
<gene>
    <name evidence="8" type="ORF">PGRAT_23745</name>
</gene>
<organism evidence="8 9">
    <name type="scientific">Paenibacillus graminis</name>
    <dbReference type="NCBI Taxonomy" id="189425"/>
    <lineage>
        <taxon>Bacteria</taxon>
        <taxon>Bacillati</taxon>
        <taxon>Bacillota</taxon>
        <taxon>Bacilli</taxon>
        <taxon>Bacillales</taxon>
        <taxon>Paenibacillaceae</taxon>
        <taxon>Paenibacillus</taxon>
    </lineage>
</organism>
<dbReference type="GO" id="GO:0004553">
    <property type="term" value="F:hydrolase activity, hydrolyzing O-glycosyl compounds"/>
    <property type="evidence" value="ECO:0007669"/>
    <property type="project" value="InterPro"/>
</dbReference>
<dbReference type="GO" id="GO:0005975">
    <property type="term" value="P:carbohydrate metabolic process"/>
    <property type="evidence" value="ECO:0007669"/>
    <property type="project" value="InterPro"/>
</dbReference>
<dbReference type="InterPro" id="IPR006710">
    <property type="entry name" value="Glyco_hydro_43"/>
</dbReference>
<dbReference type="KEGG" id="pgm:PGRAT_23745"/>
<dbReference type="STRING" id="189425.PGRAT_23745"/>
<dbReference type="Gene3D" id="2.60.120.200">
    <property type="match status" value="1"/>
</dbReference>
<protein>
    <submittedName>
        <fullName evidence="8">Beta-xylosidase</fullName>
    </submittedName>
</protein>
<dbReference type="HOGENOM" id="CLU_016508_2_1_9"/>
<dbReference type="OrthoDB" id="9801455at2"/>
<evidence type="ECO:0000256" key="1">
    <source>
        <dbReference type="ARBA" id="ARBA00009865"/>
    </source>
</evidence>
<feature type="site" description="Important for catalytic activity, responsible for pKa modulation of the active site Glu and correct orientation of both the proton donor and substrate" evidence="5">
    <location>
        <position position="130"/>
    </location>
</feature>
<comment type="similarity">
    <text evidence="1 6">Belongs to the glycosyl hydrolase 43 family.</text>
</comment>
<dbReference type="Pfam" id="PF04616">
    <property type="entry name" value="Glyco_hydro_43"/>
    <property type="match status" value="1"/>
</dbReference>
<dbReference type="Pfam" id="PF17851">
    <property type="entry name" value="GH43_C2"/>
    <property type="match status" value="1"/>
</dbReference>
<evidence type="ECO:0000313" key="9">
    <source>
        <dbReference type="Proteomes" id="UP000029500"/>
    </source>
</evidence>
<reference evidence="8 9" key="1">
    <citation type="submission" date="2014-08" db="EMBL/GenBank/DDBJ databases">
        <title>Comparative genomics of the Paenibacillus odorifer group.</title>
        <authorList>
            <person name="den Bakker H.C."/>
            <person name="Tsai Y.-C."/>
            <person name="Martin N."/>
            <person name="Korlach J."/>
            <person name="Wiedmann M."/>
        </authorList>
    </citation>
    <scope>NUCLEOTIDE SEQUENCE [LARGE SCALE GENOMIC DNA]</scope>
    <source>
        <strain evidence="8 9">DSM 15220</strain>
    </source>
</reference>
<proteinExistence type="inferred from homology"/>
<dbReference type="InterPro" id="IPR013320">
    <property type="entry name" value="ConA-like_dom_sf"/>
</dbReference>
<feature type="active site" description="Proton donor" evidence="4">
    <location>
        <position position="189"/>
    </location>
</feature>
<dbReference type="PANTHER" id="PTHR42812:SF12">
    <property type="entry name" value="BETA-XYLOSIDASE-RELATED"/>
    <property type="match status" value="1"/>
</dbReference>
<dbReference type="CDD" id="cd09000">
    <property type="entry name" value="GH43_SXA-like"/>
    <property type="match status" value="1"/>
</dbReference>
<evidence type="ECO:0000259" key="7">
    <source>
        <dbReference type="Pfam" id="PF17851"/>
    </source>
</evidence>
<evidence type="ECO:0000256" key="2">
    <source>
        <dbReference type="ARBA" id="ARBA00022801"/>
    </source>
</evidence>
<dbReference type="Gene3D" id="2.115.10.20">
    <property type="entry name" value="Glycosyl hydrolase domain, family 43"/>
    <property type="match status" value="1"/>
</dbReference>
<dbReference type="AlphaFoldDB" id="A0A089MAK8"/>
<dbReference type="Proteomes" id="UP000029500">
    <property type="component" value="Chromosome"/>
</dbReference>
<dbReference type="RefSeq" id="WP_025705921.1">
    <property type="nucleotide sequence ID" value="NZ_CP009287.1"/>
</dbReference>
<dbReference type="EMBL" id="CP009287">
    <property type="protein sequence ID" value="AIQ70317.1"/>
    <property type="molecule type" value="Genomic_DNA"/>
</dbReference>
<evidence type="ECO:0000256" key="3">
    <source>
        <dbReference type="ARBA" id="ARBA00023295"/>
    </source>
</evidence>
<accession>A0A089MAK8</accession>
<dbReference type="eggNOG" id="COG3507">
    <property type="taxonomic scope" value="Bacteria"/>
</dbReference>
<evidence type="ECO:0000256" key="5">
    <source>
        <dbReference type="PIRSR" id="PIRSR606710-2"/>
    </source>
</evidence>
<name>A0A089MAK8_9BACL</name>
<sequence length="527" mass="59981">MNNFITNPILPGFNPDPSILRVGEDFYIATSTFEWFPGVQIHHSRDLIHWQLIARPLNSVSHLDMRGNPCSGGVWAPCLSYSEGVFYLIYTDAKSVDGWGFKDTHNYLVTATDLTGKWSEPIYLNSSGFDPSLFHDDDGRKWLVNMLWDYRSVRNLFAGIVLQEYSMKEKKLVGNPVNIFMGSELGITEGPHLYKHNGYYYLMTAEGGTGLHHAVTMARSINIEGPYELDPANPILTSRHDPTLLLQKAGHASLVDTPSGEWYIVHLCGRPIPATGRCILGRETAIQKMIWTEEGWFRLEHGGREPQVKVQAPALSEHKWEPSATRDHFASVKLDMQFATLRIPLGEDMMSLKERPGYLRLKGKESLISTHRQSLVARRQQAFRYTASTFMEFEPDNFQQMAGLVCYYNRQNFYYLRVSHDEHLGKCLGIISAQNMAFNLPIPDIGIDGWKHIFLRAAIDYDQLQFYYAKNEEDWIPIGPVMDASTLSDEFCDGMTFTGAFVGLCCQDMSGGGKHADFDWFEYVEYE</sequence>
<dbReference type="SUPFAM" id="SSF75005">
    <property type="entry name" value="Arabinanase/levansucrase/invertase"/>
    <property type="match status" value="1"/>
</dbReference>
<feature type="domain" description="Beta-xylosidase C-terminal Concanavalin A-like" evidence="7">
    <location>
        <begin position="326"/>
        <end position="523"/>
    </location>
</feature>
<dbReference type="PANTHER" id="PTHR42812">
    <property type="entry name" value="BETA-XYLOSIDASE"/>
    <property type="match status" value="1"/>
</dbReference>
<feature type="active site" description="Proton acceptor" evidence="4">
    <location>
        <position position="16"/>
    </location>
</feature>